<comment type="caution">
    <text evidence="2">The sequence shown here is derived from an EMBL/GenBank/DDBJ whole genome shotgun (WGS) entry which is preliminary data.</text>
</comment>
<feature type="compositionally biased region" description="Basic and acidic residues" evidence="1">
    <location>
        <begin position="41"/>
        <end position="56"/>
    </location>
</feature>
<protein>
    <submittedName>
        <fullName evidence="2">Uncharacterized protein</fullName>
    </submittedName>
</protein>
<name>A0A9P0ZJZ9_CUSEU</name>
<reference evidence="2" key="1">
    <citation type="submission" date="2022-07" db="EMBL/GenBank/DDBJ databases">
        <authorList>
            <person name="Macas J."/>
            <person name="Novak P."/>
            <person name="Neumann P."/>
        </authorList>
    </citation>
    <scope>NUCLEOTIDE SEQUENCE</scope>
</reference>
<keyword evidence="3" id="KW-1185">Reference proteome</keyword>
<evidence type="ECO:0000313" key="2">
    <source>
        <dbReference type="EMBL" id="CAH9104240.1"/>
    </source>
</evidence>
<accession>A0A9P0ZJZ9</accession>
<dbReference type="OrthoDB" id="1304348at2759"/>
<dbReference type="Proteomes" id="UP001152484">
    <property type="component" value="Unassembled WGS sequence"/>
</dbReference>
<gene>
    <name evidence="2" type="ORF">CEURO_LOCUS16470</name>
</gene>
<sequence length="112" mass="12259">MICTPLSQPHSSLFCGCDTLQRATPLFHYEEENRGGAAGDEAQRKRDNNTKMRPDEATAAQRRGSTVRRRRLHSDAVEIGNPSEVLEGLLEEAARVIEMAVVEDPVGGRGVA</sequence>
<evidence type="ECO:0000256" key="1">
    <source>
        <dbReference type="SAM" id="MobiDB-lite"/>
    </source>
</evidence>
<evidence type="ECO:0000313" key="3">
    <source>
        <dbReference type="Proteomes" id="UP001152484"/>
    </source>
</evidence>
<proteinExistence type="predicted"/>
<dbReference type="AlphaFoldDB" id="A0A9P0ZJZ9"/>
<dbReference type="EMBL" id="CAMAPE010000045">
    <property type="protein sequence ID" value="CAH9104240.1"/>
    <property type="molecule type" value="Genomic_DNA"/>
</dbReference>
<organism evidence="2 3">
    <name type="scientific">Cuscuta europaea</name>
    <name type="common">European dodder</name>
    <dbReference type="NCBI Taxonomy" id="41803"/>
    <lineage>
        <taxon>Eukaryota</taxon>
        <taxon>Viridiplantae</taxon>
        <taxon>Streptophyta</taxon>
        <taxon>Embryophyta</taxon>
        <taxon>Tracheophyta</taxon>
        <taxon>Spermatophyta</taxon>
        <taxon>Magnoliopsida</taxon>
        <taxon>eudicotyledons</taxon>
        <taxon>Gunneridae</taxon>
        <taxon>Pentapetalae</taxon>
        <taxon>asterids</taxon>
        <taxon>lamiids</taxon>
        <taxon>Solanales</taxon>
        <taxon>Convolvulaceae</taxon>
        <taxon>Cuscuteae</taxon>
        <taxon>Cuscuta</taxon>
        <taxon>Cuscuta subgen. Cuscuta</taxon>
    </lineage>
</organism>
<feature type="region of interest" description="Disordered" evidence="1">
    <location>
        <begin position="31"/>
        <end position="74"/>
    </location>
</feature>